<accession>A0AAJ1HQT2</accession>
<proteinExistence type="predicted"/>
<sequence length="191" mass="21784">MATNPAKIQDTILILSDSIDDFIEEAERLLDTDNVNILEILYLLGMKVNEFKEEDAEPLVKTISENLKQLPVYYHTQLLRGFINRYYGEKFDNTDTVPLDATSLAIRDLLMKEAAEYINITKLIPSPLEVIYLFLHGVINKQSGVTNSEYTNLTAILNNEPAQKRALLDYLDKFDIAYSDDLQQGVLKHAK</sequence>
<gene>
    <name evidence="1" type="ORF">PO158_01475</name>
</gene>
<organism evidence="1 2">
    <name type="scientific">Limosilactobacillus mucosae</name>
    <name type="common">Lactobacillus mucosae</name>
    <dbReference type="NCBI Taxonomy" id="97478"/>
    <lineage>
        <taxon>Bacteria</taxon>
        <taxon>Bacillati</taxon>
        <taxon>Bacillota</taxon>
        <taxon>Bacilli</taxon>
        <taxon>Lactobacillales</taxon>
        <taxon>Lactobacillaceae</taxon>
        <taxon>Limosilactobacillus</taxon>
    </lineage>
</organism>
<reference evidence="1" key="1">
    <citation type="submission" date="2023-01" db="EMBL/GenBank/DDBJ databases">
        <title>Genome analysis of 13 Lactobacillus isolated from gut of wild boar.</title>
        <authorList>
            <person name="Papp P."/>
            <person name="Libisch B."/>
            <person name="Nagy T."/>
            <person name="Olasz F."/>
        </authorList>
    </citation>
    <scope>NUCLEOTIDE SEQUENCE</scope>
    <source>
        <strain evidence="1">F108</strain>
    </source>
</reference>
<dbReference type="Proteomes" id="UP001218021">
    <property type="component" value="Unassembled WGS sequence"/>
</dbReference>
<comment type="caution">
    <text evidence="1">The sequence shown here is derived from an EMBL/GenBank/DDBJ whole genome shotgun (WGS) entry which is preliminary data.</text>
</comment>
<protein>
    <submittedName>
        <fullName evidence="1">Uncharacterized protein</fullName>
    </submittedName>
</protein>
<dbReference type="RefSeq" id="WP_272207608.1">
    <property type="nucleotide sequence ID" value="NZ_JAQONC010000010.1"/>
</dbReference>
<dbReference type="EMBL" id="JAQOND010000008">
    <property type="protein sequence ID" value="MDC2826965.1"/>
    <property type="molecule type" value="Genomic_DNA"/>
</dbReference>
<evidence type="ECO:0000313" key="1">
    <source>
        <dbReference type="EMBL" id="MDC2826965.1"/>
    </source>
</evidence>
<name>A0AAJ1HQT2_LIMMU</name>
<dbReference type="AlphaFoldDB" id="A0AAJ1HQT2"/>
<evidence type="ECO:0000313" key="2">
    <source>
        <dbReference type="Proteomes" id="UP001218021"/>
    </source>
</evidence>